<dbReference type="InterPro" id="IPR053154">
    <property type="entry name" value="c-di-AMP_regulator"/>
</dbReference>
<name>A0A2S4JQQ8_9SPIO</name>
<gene>
    <name evidence="1" type="ORF">AU468_07685</name>
</gene>
<dbReference type="Gene3D" id="2.170.120.40">
    <property type="entry name" value="YbbR-like domain"/>
    <property type="match status" value="1"/>
</dbReference>
<dbReference type="Proteomes" id="UP000237350">
    <property type="component" value="Unassembled WGS sequence"/>
</dbReference>
<dbReference type="PANTHER" id="PTHR37804:SF1">
    <property type="entry name" value="CDAA REGULATORY PROTEIN CDAR"/>
    <property type="match status" value="1"/>
</dbReference>
<sequence length="305" mass="33933">MFQNWPVKVLCFAVALLLLVFHDITRLEERFLTVPLEVRLSASLVPASAFPQQLRLRLRGESEQVFRIVEDDLRAVLDLRDFTREGVYRVPVDLERRGAAAEPGTLEISVEPESLEITLEEKAIKSVEVVASTSGFVPPGYSLERTILSPSSVEIQGPRSRIEGVERIRTEDVDLSSRREDFTERIRLVTPDPLITFRGGAIVELRGIVEERVVLETFEPVDIVVSGLDQRFSLAGELPSGAIRVQVRQIDLEGLAPGEMELSVDASAITDPGTVRLPVRPVVPPGFVVLRYEPTSLQLDVTEES</sequence>
<protein>
    <recommendedName>
        <fullName evidence="3">YbbR domain pair protein</fullName>
    </recommendedName>
</protein>
<evidence type="ECO:0008006" key="3">
    <source>
        <dbReference type="Google" id="ProtNLM"/>
    </source>
</evidence>
<dbReference type="PANTHER" id="PTHR37804">
    <property type="entry name" value="CDAA REGULATORY PROTEIN CDAR"/>
    <property type="match status" value="1"/>
</dbReference>
<comment type="caution">
    <text evidence="1">The sequence shown here is derived from an EMBL/GenBank/DDBJ whole genome shotgun (WGS) entry which is preliminary data.</text>
</comment>
<keyword evidence="2" id="KW-1185">Reference proteome</keyword>
<proteinExistence type="predicted"/>
<accession>A0A2S4JQQ8</accession>
<organism evidence="1 2">
    <name type="scientific">Alkalispirochaeta sphaeroplastigenens</name>
    <dbReference type="NCBI Taxonomy" id="1187066"/>
    <lineage>
        <taxon>Bacteria</taxon>
        <taxon>Pseudomonadati</taxon>
        <taxon>Spirochaetota</taxon>
        <taxon>Spirochaetia</taxon>
        <taxon>Spirochaetales</taxon>
        <taxon>Spirochaetaceae</taxon>
        <taxon>Alkalispirochaeta</taxon>
    </lineage>
</organism>
<reference evidence="2" key="1">
    <citation type="submission" date="2015-12" db="EMBL/GenBank/DDBJ databases">
        <authorList>
            <person name="Lodha T.D."/>
            <person name="Chintalapati S."/>
            <person name="Chintalapati V.R."/>
            <person name="Sravanthi T."/>
        </authorList>
    </citation>
    <scope>NUCLEOTIDE SEQUENCE [LARGE SCALE GENOMIC DNA]</scope>
    <source>
        <strain evidence="2">JC133</strain>
    </source>
</reference>
<dbReference type="AlphaFoldDB" id="A0A2S4JQQ8"/>
<dbReference type="Pfam" id="PF07949">
    <property type="entry name" value="YbbR"/>
    <property type="match status" value="1"/>
</dbReference>
<dbReference type="InterPro" id="IPR012505">
    <property type="entry name" value="YbbR"/>
</dbReference>
<evidence type="ECO:0000313" key="1">
    <source>
        <dbReference type="EMBL" id="POR01822.1"/>
    </source>
</evidence>
<evidence type="ECO:0000313" key="2">
    <source>
        <dbReference type="Proteomes" id="UP000237350"/>
    </source>
</evidence>
<dbReference type="Gene3D" id="2.170.120.30">
    <property type="match status" value="2"/>
</dbReference>
<dbReference type="EMBL" id="LPWH01000064">
    <property type="protein sequence ID" value="POR01822.1"/>
    <property type="molecule type" value="Genomic_DNA"/>
</dbReference>